<proteinExistence type="predicted"/>
<keyword evidence="3" id="KW-1185">Reference proteome</keyword>
<reference evidence="2" key="2">
    <citation type="journal article" date="2020" name="Nat. Commun.">
        <title>Large-scale genome sequencing of mycorrhizal fungi provides insights into the early evolution of symbiotic traits.</title>
        <authorList>
            <person name="Miyauchi S."/>
            <person name="Kiss E."/>
            <person name="Kuo A."/>
            <person name="Drula E."/>
            <person name="Kohler A."/>
            <person name="Sanchez-Garcia M."/>
            <person name="Morin E."/>
            <person name="Andreopoulos B."/>
            <person name="Barry K.W."/>
            <person name="Bonito G."/>
            <person name="Buee M."/>
            <person name="Carver A."/>
            <person name="Chen C."/>
            <person name="Cichocki N."/>
            <person name="Clum A."/>
            <person name="Culley D."/>
            <person name="Crous P.W."/>
            <person name="Fauchery L."/>
            <person name="Girlanda M."/>
            <person name="Hayes R.D."/>
            <person name="Keri Z."/>
            <person name="LaButti K."/>
            <person name="Lipzen A."/>
            <person name="Lombard V."/>
            <person name="Magnuson J."/>
            <person name="Maillard F."/>
            <person name="Murat C."/>
            <person name="Nolan M."/>
            <person name="Ohm R.A."/>
            <person name="Pangilinan J."/>
            <person name="Pereira M.F."/>
            <person name="Perotto S."/>
            <person name="Peter M."/>
            <person name="Pfister S."/>
            <person name="Riley R."/>
            <person name="Sitrit Y."/>
            <person name="Stielow J.B."/>
            <person name="Szollosi G."/>
            <person name="Zifcakova L."/>
            <person name="Stursova M."/>
            <person name="Spatafora J.W."/>
            <person name="Tedersoo L."/>
            <person name="Vaario L.M."/>
            <person name="Yamada A."/>
            <person name="Yan M."/>
            <person name="Wang P."/>
            <person name="Xu J."/>
            <person name="Bruns T."/>
            <person name="Baldrian P."/>
            <person name="Vilgalys R."/>
            <person name="Dunand C."/>
            <person name="Henrissat B."/>
            <person name="Grigoriev I.V."/>
            <person name="Hibbett D."/>
            <person name="Nagy L.G."/>
            <person name="Martin F.M."/>
        </authorList>
    </citation>
    <scope>NUCLEOTIDE SEQUENCE</scope>
    <source>
        <strain evidence="2">BED1</strain>
    </source>
</reference>
<accession>A0AAD4G9A4</accession>
<comment type="caution">
    <text evidence="2">The sequence shown here is derived from an EMBL/GenBank/DDBJ whole genome shotgun (WGS) entry which is preliminary data.</text>
</comment>
<keyword evidence="1" id="KW-0812">Transmembrane</keyword>
<feature type="transmembrane region" description="Helical" evidence="1">
    <location>
        <begin position="186"/>
        <end position="208"/>
    </location>
</feature>
<keyword evidence="1" id="KW-1133">Transmembrane helix</keyword>
<evidence type="ECO:0000313" key="3">
    <source>
        <dbReference type="Proteomes" id="UP001194468"/>
    </source>
</evidence>
<organism evidence="2 3">
    <name type="scientific">Boletus edulis BED1</name>
    <dbReference type="NCBI Taxonomy" id="1328754"/>
    <lineage>
        <taxon>Eukaryota</taxon>
        <taxon>Fungi</taxon>
        <taxon>Dikarya</taxon>
        <taxon>Basidiomycota</taxon>
        <taxon>Agaricomycotina</taxon>
        <taxon>Agaricomycetes</taxon>
        <taxon>Agaricomycetidae</taxon>
        <taxon>Boletales</taxon>
        <taxon>Boletineae</taxon>
        <taxon>Boletaceae</taxon>
        <taxon>Boletoideae</taxon>
        <taxon>Boletus</taxon>
    </lineage>
</organism>
<dbReference type="AlphaFoldDB" id="A0AAD4G9A4"/>
<evidence type="ECO:0000313" key="2">
    <source>
        <dbReference type="EMBL" id="KAF8429396.1"/>
    </source>
</evidence>
<dbReference type="EMBL" id="WHUW01000068">
    <property type="protein sequence ID" value="KAF8429396.1"/>
    <property type="molecule type" value="Genomic_DNA"/>
</dbReference>
<name>A0AAD4G9A4_BOLED</name>
<keyword evidence="1" id="KW-0472">Membrane</keyword>
<evidence type="ECO:0000256" key="1">
    <source>
        <dbReference type="SAM" id="Phobius"/>
    </source>
</evidence>
<feature type="transmembrane region" description="Helical" evidence="1">
    <location>
        <begin position="220"/>
        <end position="242"/>
    </location>
</feature>
<sequence>MSIHSPYARMEATTGSRLVLEEDLPMSLDEKLSNAGAEAFFRLKGTFLSQNLDKELCGCANAARQLGSSVGILYSVFKLCEVLSLFRENAANLRPRKIAQQPRETFSNPNVMDRQLVLEDTDTLPAQFESFAKGVVAFLKPSWRYVHGLTTEIGDHVDNITGTLSMFIEIGVPTIRFHQQHATSDFLNLSTVGAIFSAVTATTLQFSYNVIGNVLSDSVNAFWFSPLVFSIAAAVNSLLVLFPVMSFQSLQIGL</sequence>
<reference evidence="2" key="1">
    <citation type="submission" date="2019-10" db="EMBL/GenBank/DDBJ databases">
        <authorList>
            <consortium name="DOE Joint Genome Institute"/>
            <person name="Kuo A."/>
            <person name="Miyauchi S."/>
            <person name="Kiss E."/>
            <person name="Drula E."/>
            <person name="Kohler A."/>
            <person name="Sanchez-Garcia M."/>
            <person name="Andreopoulos B."/>
            <person name="Barry K.W."/>
            <person name="Bonito G."/>
            <person name="Buee M."/>
            <person name="Carver A."/>
            <person name="Chen C."/>
            <person name="Cichocki N."/>
            <person name="Clum A."/>
            <person name="Culley D."/>
            <person name="Crous P.W."/>
            <person name="Fauchery L."/>
            <person name="Girlanda M."/>
            <person name="Hayes R."/>
            <person name="Keri Z."/>
            <person name="LaButti K."/>
            <person name="Lipzen A."/>
            <person name="Lombard V."/>
            <person name="Magnuson J."/>
            <person name="Maillard F."/>
            <person name="Morin E."/>
            <person name="Murat C."/>
            <person name="Nolan M."/>
            <person name="Ohm R."/>
            <person name="Pangilinan J."/>
            <person name="Pereira M."/>
            <person name="Perotto S."/>
            <person name="Peter M."/>
            <person name="Riley R."/>
            <person name="Sitrit Y."/>
            <person name="Stielow B."/>
            <person name="Szollosi G."/>
            <person name="Zifcakova L."/>
            <person name="Stursova M."/>
            <person name="Spatafora J.W."/>
            <person name="Tedersoo L."/>
            <person name="Vaario L.-M."/>
            <person name="Yamada A."/>
            <person name="Yan M."/>
            <person name="Wang P."/>
            <person name="Xu J."/>
            <person name="Bruns T."/>
            <person name="Baldrian P."/>
            <person name="Vilgalys R."/>
            <person name="Henrissat B."/>
            <person name="Grigoriev I.V."/>
            <person name="Hibbett D."/>
            <person name="Nagy L.G."/>
            <person name="Martin F.M."/>
        </authorList>
    </citation>
    <scope>NUCLEOTIDE SEQUENCE</scope>
    <source>
        <strain evidence="2">BED1</strain>
    </source>
</reference>
<gene>
    <name evidence="2" type="ORF">L210DRAFT_3652146</name>
</gene>
<protein>
    <submittedName>
        <fullName evidence="2">Uncharacterized protein</fullName>
    </submittedName>
</protein>
<dbReference type="Proteomes" id="UP001194468">
    <property type="component" value="Unassembled WGS sequence"/>
</dbReference>